<dbReference type="AlphaFoldDB" id="A0A9X9ESP9"/>
<evidence type="ECO:0000256" key="8">
    <source>
        <dbReference type="SAM" id="Phobius"/>
    </source>
</evidence>
<evidence type="ECO:0000256" key="4">
    <source>
        <dbReference type="ARBA" id="ARBA00022692"/>
    </source>
</evidence>
<dbReference type="InterPro" id="IPR000425">
    <property type="entry name" value="MIP"/>
</dbReference>
<evidence type="ECO:0000256" key="7">
    <source>
        <dbReference type="RuleBase" id="RU000477"/>
    </source>
</evidence>
<keyword evidence="5 8" id="KW-1133">Transmembrane helix</keyword>
<keyword evidence="3 7" id="KW-0813">Transport</keyword>
<evidence type="ECO:0000256" key="2">
    <source>
        <dbReference type="ARBA" id="ARBA00006175"/>
    </source>
</evidence>
<comment type="subcellular location">
    <subcellularLocation>
        <location evidence="1">Membrane</location>
        <topology evidence="1">Multi-pass membrane protein</topology>
    </subcellularLocation>
</comment>
<dbReference type="InterPro" id="IPR023271">
    <property type="entry name" value="Aquaporin-like"/>
</dbReference>
<feature type="transmembrane region" description="Helical" evidence="8">
    <location>
        <begin position="240"/>
        <end position="260"/>
    </location>
</feature>
<proteinExistence type="inferred from homology"/>
<dbReference type="EMBL" id="SZNT01000146">
    <property type="protein sequence ID" value="TKH11685.1"/>
    <property type="molecule type" value="Genomic_DNA"/>
</dbReference>
<protein>
    <submittedName>
        <fullName evidence="9">Aquaporin family protein</fullName>
    </submittedName>
</protein>
<evidence type="ECO:0000256" key="6">
    <source>
        <dbReference type="ARBA" id="ARBA00023136"/>
    </source>
</evidence>
<dbReference type="GO" id="GO:0015254">
    <property type="term" value="F:glycerol channel activity"/>
    <property type="evidence" value="ECO:0007669"/>
    <property type="project" value="TreeGrafter"/>
</dbReference>
<accession>A0A9X9ESP9</accession>
<dbReference type="PANTHER" id="PTHR43829:SF9">
    <property type="entry name" value="AQUAPORIN-9"/>
    <property type="match status" value="1"/>
</dbReference>
<evidence type="ECO:0000313" key="9">
    <source>
        <dbReference type="EMBL" id="TKH11685.1"/>
    </source>
</evidence>
<keyword evidence="6 8" id="KW-0472">Membrane</keyword>
<dbReference type="InterPro" id="IPR050363">
    <property type="entry name" value="MIP/Aquaporin"/>
</dbReference>
<dbReference type="GO" id="GO:0005886">
    <property type="term" value="C:plasma membrane"/>
    <property type="evidence" value="ECO:0007669"/>
    <property type="project" value="TreeGrafter"/>
</dbReference>
<reference evidence="9 10" key="1">
    <citation type="journal article" date="2019" name="Environ. Microbiol.">
        <title>An active ?-lactamase is a part of an orchestrated cell wall stress resistance network of Bacillus subtilis and related rhizosphere species.</title>
        <authorList>
            <person name="Bucher T."/>
            <person name="Keren-Paz A."/>
            <person name="Hausser J."/>
            <person name="Olender T."/>
            <person name="Cytryn E."/>
            <person name="Kolodkin-Gal I."/>
        </authorList>
    </citation>
    <scope>NUCLEOTIDE SEQUENCE [LARGE SCALE GENOMIC DNA]</scope>
    <source>
        <strain evidence="9 10">I4</strain>
    </source>
</reference>
<comment type="caution">
    <text evidence="9">The sequence shown here is derived from an EMBL/GenBank/DDBJ whole genome shotgun (WGS) entry which is preliminary data.</text>
</comment>
<feature type="transmembrane region" description="Helical" evidence="8">
    <location>
        <begin position="6"/>
        <end position="25"/>
    </location>
</feature>
<sequence length="274" mass="28560">MTPFWGEVLGTMILVVFGAGIGAGSSLKGSYAKDAGWIVVTIAWGLAVTMGVFAVGSISGAHLNPAVTVGFAIIGEFPWSDVPGYIVAQMIGAILGATLVFLHYLPHWKATDDSGTKLGVFATSPAIPHTFSNLLSEMIGTFILVLGLLFIGANDFTEGLNPFAVGLLIVVIGMSLGGTTGYAINPARDLGPRIAHFLLPIPGKGNSNWGYSWIPVIGPIVGGSLGAVCYKAFFMGEITAGFWSVLGASLVLLILAYAFGKKQSHELESRNIAS</sequence>
<evidence type="ECO:0000313" key="10">
    <source>
        <dbReference type="Proteomes" id="UP000309170"/>
    </source>
</evidence>
<comment type="similarity">
    <text evidence="2 7">Belongs to the MIP/aquaporin (TC 1.A.8) family.</text>
</comment>
<feature type="transmembrane region" description="Helical" evidence="8">
    <location>
        <begin position="82"/>
        <end position="105"/>
    </location>
</feature>
<keyword evidence="4 7" id="KW-0812">Transmembrane</keyword>
<dbReference type="RefSeq" id="WP_137019586.1">
    <property type="nucleotide sequence ID" value="NZ_SZNS01000057.1"/>
</dbReference>
<evidence type="ECO:0000256" key="3">
    <source>
        <dbReference type="ARBA" id="ARBA00022448"/>
    </source>
</evidence>
<feature type="transmembrane region" description="Helical" evidence="8">
    <location>
        <begin position="37"/>
        <end position="62"/>
    </location>
</feature>
<dbReference type="OrthoDB" id="9807293at2"/>
<name>A0A9X9ESP9_9BACI</name>
<feature type="transmembrane region" description="Helical" evidence="8">
    <location>
        <begin position="213"/>
        <end position="234"/>
    </location>
</feature>
<dbReference type="Gene3D" id="1.20.1080.10">
    <property type="entry name" value="Glycerol uptake facilitator protein"/>
    <property type="match status" value="1"/>
</dbReference>
<feature type="transmembrane region" description="Helical" evidence="8">
    <location>
        <begin position="126"/>
        <end position="151"/>
    </location>
</feature>
<dbReference type="Proteomes" id="UP000309170">
    <property type="component" value="Unassembled WGS sequence"/>
</dbReference>
<feature type="transmembrane region" description="Helical" evidence="8">
    <location>
        <begin position="163"/>
        <end position="184"/>
    </location>
</feature>
<dbReference type="SUPFAM" id="SSF81338">
    <property type="entry name" value="Aquaporin-like"/>
    <property type="match status" value="1"/>
</dbReference>
<dbReference type="PANTHER" id="PTHR43829">
    <property type="entry name" value="AQUAPORIN OR AQUAGLYCEROPORIN RELATED"/>
    <property type="match status" value="1"/>
</dbReference>
<dbReference type="NCBIfam" id="TIGR00861">
    <property type="entry name" value="MIP"/>
    <property type="match status" value="1"/>
</dbReference>
<dbReference type="PROSITE" id="PS00221">
    <property type="entry name" value="MIP"/>
    <property type="match status" value="1"/>
</dbReference>
<dbReference type="InterPro" id="IPR022357">
    <property type="entry name" value="MIP_CS"/>
</dbReference>
<dbReference type="Pfam" id="PF00230">
    <property type="entry name" value="MIP"/>
    <property type="match status" value="1"/>
</dbReference>
<organism evidence="9 10">
    <name type="scientific">Peribacillus simplex</name>
    <dbReference type="NCBI Taxonomy" id="1478"/>
    <lineage>
        <taxon>Bacteria</taxon>
        <taxon>Bacillati</taxon>
        <taxon>Bacillota</taxon>
        <taxon>Bacilli</taxon>
        <taxon>Bacillales</taxon>
        <taxon>Bacillaceae</taxon>
        <taxon>Peribacillus</taxon>
    </lineage>
</organism>
<dbReference type="PRINTS" id="PR00783">
    <property type="entry name" value="MINTRINSICP"/>
</dbReference>
<evidence type="ECO:0000256" key="5">
    <source>
        <dbReference type="ARBA" id="ARBA00022989"/>
    </source>
</evidence>
<gene>
    <name evidence="9" type="ORF">FC678_11545</name>
</gene>
<evidence type="ECO:0000256" key="1">
    <source>
        <dbReference type="ARBA" id="ARBA00004141"/>
    </source>
</evidence>